<dbReference type="FunFam" id="3.30.300.30:FF:000010">
    <property type="entry name" value="Enterobactin synthetase component F"/>
    <property type="match status" value="1"/>
</dbReference>
<dbReference type="FunFam" id="3.40.50.980:FF:000001">
    <property type="entry name" value="Non-ribosomal peptide synthetase"/>
    <property type="match status" value="2"/>
</dbReference>
<dbReference type="Gene3D" id="3.30.300.30">
    <property type="match status" value="2"/>
</dbReference>
<dbReference type="GO" id="GO:0005829">
    <property type="term" value="C:cytosol"/>
    <property type="evidence" value="ECO:0007669"/>
    <property type="project" value="TreeGrafter"/>
</dbReference>
<feature type="domain" description="Carrier" evidence="7">
    <location>
        <begin position="2016"/>
        <end position="2090"/>
    </location>
</feature>
<feature type="domain" description="Carrier" evidence="7">
    <location>
        <begin position="962"/>
        <end position="1037"/>
    </location>
</feature>
<proteinExistence type="inferred from homology"/>
<dbReference type="Gene3D" id="2.30.38.10">
    <property type="entry name" value="Luciferase, Domain 3"/>
    <property type="match status" value="2"/>
</dbReference>
<evidence type="ECO:0000256" key="1">
    <source>
        <dbReference type="ARBA" id="ARBA00001957"/>
    </source>
</evidence>
<keyword evidence="9" id="KW-1185">Reference proteome</keyword>
<dbReference type="CDD" id="cd19543">
    <property type="entry name" value="DCL_NRPS"/>
    <property type="match status" value="1"/>
</dbReference>
<accession>B1WWT4</accession>
<dbReference type="GO" id="GO:0044550">
    <property type="term" value="P:secondary metabolite biosynthetic process"/>
    <property type="evidence" value="ECO:0007669"/>
    <property type="project" value="UniProtKB-ARBA"/>
</dbReference>
<dbReference type="SUPFAM" id="SSF56801">
    <property type="entry name" value="Acetyl-CoA synthetase-like"/>
    <property type="match status" value="2"/>
</dbReference>
<dbReference type="GO" id="GO:0043041">
    <property type="term" value="P:amino acid activation for nonribosomal peptide biosynthetic process"/>
    <property type="evidence" value="ECO:0007669"/>
    <property type="project" value="TreeGrafter"/>
</dbReference>
<dbReference type="PROSITE" id="PS00012">
    <property type="entry name" value="PHOSPHOPANTETHEINE"/>
    <property type="match status" value="1"/>
</dbReference>
<dbReference type="InterPro" id="IPR010060">
    <property type="entry name" value="NRPS_synth"/>
</dbReference>
<evidence type="ECO:0000313" key="8">
    <source>
        <dbReference type="EMBL" id="ACB52403.1"/>
    </source>
</evidence>
<evidence type="ECO:0000259" key="7">
    <source>
        <dbReference type="PROSITE" id="PS50075"/>
    </source>
</evidence>
<protein>
    <submittedName>
        <fullName evidence="8">Peptide synthetase</fullName>
    </submittedName>
</protein>
<dbReference type="Gene3D" id="3.30.559.10">
    <property type="entry name" value="Chloramphenicol acetyltransferase-like domain"/>
    <property type="match status" value="3"/>
</dbReference>
<dbReference type="GO" id="GO:0003824">
    <property type="term" value="F:catalytic activity"/>
    <property type="evidence" value="ECO:0007669"/>
    <property type="project" value="InterPro"/>
</dbReference>
<dbReference type="NCBIfam" id="NF003417">
    <property type="entry name" value="PRK04813.1"/>
    <property type="match status" value="2"/>
</dbReference>
<evidence type="ECO:0000256" key="4">
    <source>
        <dbReference type="ARBA" id="ARBA00022553"/>
    </source>
</evidence>
<keyword evidence="5" id="KW-0677">Repeat</keyword>
<evidence type="ECO:0000256" key="5">
    <source>
        <dbReference type="ARBA" id="ARBA00022737"/>
    </source>
</evidence>
<dbReference type="CDD" id="cd12116">
    <property type="entry name" value="A_NRPS_Ta1_like"/>
    <property type="match status" value="1"/>
</dbReference>
<name>B1WWT4_CROS5</name>
<keyword evidence="4" id="KW-0597">Phosphoprotein</keyword>
<dbReference type="CDD" id="cd12117">
    <property type="entry name" value="A_NRPS_Srf_like"/>
    <property type="match status" value="1"/>
</dbReference>
<dbReference type="EMBL" id="CP000806">
    <property type="protein sequence ID" value="ACB52403.1"/>
    <property type="molecule type" value="Genomic_DNA"/>
</dbReference>
<keyword evidence="3" id="KW-0596">Phosphopantetheine</keyword>
<dbReference type="Pfam" id="PF00501">
    <property type="entry name" value="AMP-binding"/>
    <property type="match status" value="2"/>
</dbReference>
<dbReference type="InterPro" id="IPR000873">
    <property type="entry name" value="AMP-dep_synth/lig_dom"/>
</dbReference>
<dbReference type="STRING" id="43989.cce_3055"/>
<organism evidence="8 9">
    <name type="scientific">Crocosphaera subtropica (strain ATCC 51142 / BH68)</name>
    <name type="common">Cyanothece sp. (strain ATCC 51142)</name>
    <dbReference type="NCBI Taxonomy" id="43989"/>
    <lineage>
        <taxon>Bacteria</taxon>
        <taxon>Bacillati</taxon>
        <taxon>Cyanobacteriota</taxon>
        <taxon>Cyanophyceae</taxon>
        <taxon>Oscillatoriophycideae</taxon>
        <taxon>Chroococcales</taxon>
        <taxon>Aphanothecaceae</taxon>
        <taxon>Crocosphaera</taxon>
        <taxon>Crocosphaera subtropica</taxon>
    </lineage>
</organism>
<dbReference type="FunFam" id="3.40.50.12780:FF:000012">
    <property type="entry name" value="Non-ribosomal peptide synthetase"/>
    <property type="match status" value="2"/>
</dbReference>
<dbReference type="Pfam" id="PF00668">
    <property type="entry name" value="Condensation"/>
    <property type="match status" value="3"/>
</dbReference>
<keyword evidence="6" id="KW-0045">Antibiotic biosynthesis</keyword>
<evidence type="ECO:0000256" key="6">
    <source>
        <dbReference type="ARBA" id="ARBA00023194"/>
    </source>
</evidence>
<dbReference type="CDD" id="cd19531">
    <property type="entry name" value="LCL_NRPS-like"/>
    <property type="match status" value="1"/>
</dbReference>
<dbReference type="NCBIfam" id="TIGR01720">
    <property type="entry name" value="NRPS-para261"/>
    <property type="match status" value="1"/>
</dbReference>
<dbReference type="InterPro" id="IPR020806">
    <property type="entry name" value="PKS_PP-bd"/>
</dbReference>
<dbReference type="eggNOG" id="COG1020">
    <property type="taxonomic scope" value="Bacteria"/>
</dbReference>
<dbReference type="RefSeq" id="WP_012362053.1">
    <property type="nucleotide sequence ID" value="NC_010546.1"/>
</dbReference>
<dbReference type="PANTHER" id="PTHR45527">
    <property type="entry name" value="NONRIBOSOMAL PEPTIDE SYNTHETASE"/>
    <property type="match status" value="1"/>
</dbReference>
<dbReference type="PROSITE" id="PS50075">
    <property type="entry name" value="CARRIER"/>
    <property type="match status" value="2"/>
</dbReference>
<dbReference type="SUPFAM" id="SSF47336">
    <property type="entry name" value="ACP-like"/>
    <property type="match status" value="2"/>
</dbReference>
<gene>
    <name evidence="8" type="ordered locus">cce_3055</name>
</gene>
<dbReference type="PROSITE" id="PS00455">
    <property type="entry name" value="AMP_BINDING"/>
    <property type="match status" value="2"/>
</dbReference>
<dbReference type="InterPro" id="IPR020845">
    <property type="entry name" value="AMP-binding_CS"/>
</dbReference>
<dbReference type="FunFam" id="2.30.38.10:FF:000001">
    <property type="entry name" value="Non-ribosomal peptide synthetase PvdI"/>
    <property type="match status" value="1"/>
</dbReference>
<dbReference type="InterPro" id="IPR025110">
    <property type="entry name" value="AMP-bd_C"/>
</dbReference>
<dbReference type="FunFam" id="3.30.559.10:FF:000012">
    <property type="entry name" value="Non-ribosomal peptide synthetase"/>
    <property type="match status" value="2"/>
</dbReference>
<dbReference type="InterPro" id="IPR006162">
    <property type="entry name" value="Ppantetheine_attach_site"/>
</dbReference>
<dbReference type="InterPro" id="IPR036736">
    <property type="entry name" value="ACP-like_sf"/>
</dbReference>
<dbReference type="SUPFAM" id="SSF52777">
    <property type="entry name" value="CoA-dependent acyltransferases"/>
    <property type="match status" value="6"/>
</dbReference>
<dbReference type="InterPro" id="IPR045851">
    <property type="entry name" value="AMP-bd_C_sf"/>
</dbReference>
<dbReference type="Pfam" id="PF00550">
    <property type="entry name" value="PP-binding"/>
    <property type="match status" value="2"/>
</dbReference>
<dbReference type="GO" id="GO:0008610">
    <property type="term" value="P:lipid biosynthetic process"/>
    <property type="evidence" value="ECO:0007669"/>
    <property type="project" value="UniProtKB-ARBA"/>
</dbReference>
<dbReference type="HOGENOM" id="CLU_000022_0_12_3"/>
<dbReference type="InterPro" id="IPR023213">
    <property type="entry name" value="CAT-like_dom_sf"/>
</dbReference>
<dbReference type="Gene3D" id="3.40.50.980">
    <property type="match status" value="4"/>
</dbReference>
<comment type="cofactor">
    <cofactor evidence="1">
        <name>pantetheine 4'-phosphate</name>
        <dbReference type="ChEBI" id="CHEBI:47942"/>
    </cofactor>
</comment>
<dbReference type="Gene3D" id="3.30.559.30">
    <property type="entry name" value="Nonribosomal peptide synthetase, condensation domain"/>
    <property type="match status" value="3"/>
</dbReference>
<dbReference type="InterPro" id="IPR010071">
    <property type="entry name" value="AA_adenyl_dom"/>
</dbReference>
<dbReference type="InterPro" id="IPR001242">
    <property type="entry name" value="Condensation_dom"/>
</dbReference>
<dbReference type="Proteomes" id="UP000001203">
    <property type="component" value="Chromosome circular"/>
</dbReference>
<evidence type="ECO:0000256" key="2">
    <source>
        <dbReference type="ARBA" id="ARBA00006432"/>
    </source>
</evidence>
<dbReference type="NCBIfam" id="TIGR01733">
    <property type="entry name" value="AA-adenyl-dom"/>
    <property type="match status" value="2"/>
</dbReference>
<sequence length="2558" mass="287967">METITDIYELSPMQQGMLFHSLYNSTSGMYCEQRSCLLSGNLAVSAFKQAWQAVIDRHTILRTAFYWEELEKPLQVVYQRVELPWIEDDWRGLTKAEQQQKLATFLVAEQQQGFDLNHSPLMRCGLMRVEEDAYYFVWNYHHLLLDGWCNGILLKEVFAFYEAFRQGQNLFLKPSRPYRDYIAWLQQQDREQAAAFWRNTLKGLISPTVLGIGNNSFSEERDEQHYQLSASLTASLQSIIQKHRLTLNTLFQGAWALLLSRYSGESDIIFGATVSGRPPSLTDVESMVGLFINTLPVRVEVKPDAVLLSWLQDLQAQQIEKEQYSYSSLIEIQGWSDVPRGTPLFESLVIFENYPISLDKALQGWSDQLTISDGYGVEKTNYPVTLSVLPGSPLAFRISYDKYRFSCSSIERLIKHFETVLTSIAQNPEQQSWQVSLLTNSEQKELFIQGRREQGAGSREIYIHQLFETQVKKSPNKIAVIFNNESLTYQQLNQKANQLAHYLQRLGVKPETLVGICLDPSLDMVISLLAILKAGGAYLPLDPNYPEQRLDFMIKDSGIDYLIKGSEGDFVLLRSGVRNSESVKYLIDINKVQGEINQEKKTNLDVDINLDNLAYIIYTSGSTGIPKGVQIPHRALSNFLVSMSEKPGLTDDDTLLSVTTLSFDIAALELYLPLIVGAKLVLVPRTVAQDGVTLGQQLESHQVTVMQGTPATWKLLLASGWEGKKDLTIFCGGEALDPSLGQHLQQKSRAVWNLYGPTETTIWSSVYQVTSDKVRLGKPINNTQFYVLDKDYNQVPIGVPGELYIGGMGVARGYLNRPKLTAERFMAIPSTPLERGGKAGSRLYKTGDLVKYGEDGEIEYLGRTDYQLKLRGFRLELGEIETILLTHPQVKEAVVIVKEESLIAYIVSTHTPPLKDFLAEKLPSYMIPSRFIELDSLPLTPNGKIDRNALPEIELNHKDYIAPKTATEEILAGIWANILNLNQVSVEDNFFELGGHSLLATRVMSQVRQVFERELPLRVLFEKPTIRSLSNAIDGEGKQEILSFQKIDRHGELPLSFAQQRQWFLSQLEPNSPFYNIAIALRLHGCFNIVALTRSFQKVIDRHEVLRTRFLTQEGKPYLTIAETTDLSIPLIDLSLIPLEKQEKIVTQLTQKEAQQPFNLEYCPLLRVKLLRLAEQEHILLLTMHHIVSDGWSMGILVQEIATLYRAFCEEQPSPLEALPFQYVEFAAWQRKWLQGEILDTQLAYWQQQLKDAPTLLELPCDYPRPPVQNFHGSTSSFTLSQPLAQHLQRLCHQAGTTLFMLLLSAFSVLLHRYSNSEDIIIGSPIANRNYREIEGLIGFFVNTLALRINLSGNPTFLDLLQQVRQVALGAYSHQDLPFERLLEALEVPRSLSHTPLFQVMFVLENTPLDPIELPGLQWEPLEMDNHTAKFDLTLTMRETEEGLRGRWEYNTDLFEQETIIRLGKCFETLLDSIVADAEQPISELSLLNEAERQLSLGRVESGGSVEGSIHELFEVQVKNNPNAIALIYETQQLTYQELDIKANQLAHYLQRFGVKPDTLIGLCVERSLSMIIAILAILKAGGAYVPIDPNAPSERIDFLLEDTQINLLLTQRNIDHQWPNTVTVIDLDEKAIAQESPTLPVTDTTSEHLAYVMYTSGSTGIPKGVCIPHRGVIRLVKNSNYVDIREDDVFLQAAPYTFDASTFEIWGALLNGGRLVILPSPTPSLEELGEAIENYGVTTLWLTAGLFHLMVEEKLESFKNVRYLLAGGDVLFPDHVKTVLRTYPHCCVINGYGPTENTTFTCCAVLTDVEQIGHSVPIGRPISQTQVYILDPYLHPVPFGVPGELYIGGGGLARGYLNRPELTAERFIPIPPTPITKGGGKQGERLYKTGDLGRYDRKGNIEFLGRKDNQVKIRGFRIELGEIEAILSQYPKVQSAIAVVKATPQGNKQLIAYVVPKMGEILIIQELKTFLTQKLPDYLHPNHYMILEAFPLTPNGKVDRRSLPQPILSTSTTEAPRNAIETQLVKIWQDVLNLEKVGIEDNFFGLGGDSILAIQIVSRASRQGLKLSPKQLFQHQTIAQLAAVVTSIDSSVGEQGLVTGSLPLNPIQHWFFGQNLAEMAHFNQSAFLEVSQTLNIAQLQTVFAHLIRHHDALRLRFNPTETGWEAMIRDAEDQVPLTHIDLSGLSDEVQEKAIAATANQLQGSLNLSSGPLLRIAVFDLGNSRSNQLLIIIHHLAVDGVSWRILLEDLQTAYQQLAQNQPIELPLKTTSVKTWAKQVQTYLIEGEKDYYWQQVVSKTPVALPVDYPGGKNTVATTEQITVTLDEENTQTLLKTVPKAYDTQINEVLLTALVETLVQWTGQRSLLINLESHGREDIWENINLSRTVGWFTSLFPVFLDVEGSDSLLDALKAVKGQLGSIPHQGIGYGVMRYLYNHQEIQSLAEISFNYLGQFDALLSDNSQFCLSPYDAGLHHHPNQPRPHLLEINGLVMRGQLQFTWSYSNQLHKSSTIEAIAQGFINILERLINDCQDEPLSDISLTDLDQDTLKQVLGMVDFEG</sequence>
<dbReference type="SMART" id="SM00823">
    <property type="entry name" value="PKS_PP"/>
    <property type="match status" value="2"/>
</dbReference>
<dbReference type="InterPro" id="IPR009081">
    <property type="entry name" value="PP-bd_ACP"/>
</dbReference>
<comment type="similarity">
    <text evidence="2">Belongs to the ATP-dependent AMP-binding enzyme family.</text>
</comment>
<dbReference type="KEGG" id="cyt:cce_3055"/>
<dbReference type="Pfam" id="PF13193">
    <property type="entry name" value="AMP-binding_C"/>
    <property type="match status" value="2"/>
</dbReference>
<dbReference type="GO" id="GO:0031177">
    <property type="term" value="F:phosphopantetheine binding"/>
    <property type="evidence" value="ECO:0007669"/>
    <property type="project" value="InterPro"/>
</dbReference>
<dbReference type="FunFam" id="1.10.1200.10:FF:000005">
    <property type="entry name" value="Nonribosomal peptide synthetase 1"/>
    <property type="match status" value="2"/>
</dbReference>
<dbReference type="OrthoDB" id="9757538at2"/>
<dbReference type="GO" id="GO:0017000">
    <property type="term" value="P:antibiotic biosynthetic process"/>
    <property type="evidence" value="ECO:0007669"/>
    <property type="project" value="UniProtKB-KW"/>
</dbReference>
<dbReference type="Gene3D" id="1.10.1200.10">
    <property type="entry name" value="ACP-like"/>
    <property type="match status" value="2"/>
</dbReference>
<evidence type="ECO:0000313" key="9">
    <source>
        <dbReference type="Proteomes" id="UP000001203"/>
    </source>
</evidence>
<evidence type="ECO:0000256" key="3">
    <source>
        <dbReference type="ARBA" id="ARBA00022450"/>
    </source>
</evidence>
<reference evidence="8 9" key="1">
    <citation type="journal article" date="2008" name="Proc. Natl. Acad. Sci. U.S.A.">
        <title>The genome of Cyanothece 51142, a unicellular diazotrophic cyanobacterium important in the marine nitrogen cycle.</title>
        <authorList>
            <person name="Welsh E.A."/>
            <person name="Liberton M."/>
            <person name="Stoeckel J."/>
            <person name="Loh T."/>
            <person name="Elvitigala T."/>
            <person name="Wang C."/>
            <person name="Wollam A."/>
            <person name="Fulton R.S."/>
            <person name="Clifton S.W."/>
            <person name="Jacobs J.M."/>
            <person name="Aurora R."/>
            <person name="Ghosh B.K."/>
            <person name="Sherman L.A."/>
            <person name="Smith R.D."/>
            <person name="Wilson R.K."/>
            <person name="Pakrasi H.B."/>
        </authorList>
    </citation>
    <scope>NUCLEOTIDE SEQUENCE [LARGE SCALE GENOMIC DNA]</scope>
    <source>
        <strain evidence="9">ATCC 51142 / BH68</strain>
    </source>
</reference>
<dbReference type="PANTHER" id="PTHR45527:SF14">
    <property type="entry name" value="PLIPASTATIN SYNTHASE SUBUNIT B"/>
    <property type="match status" value="1"/>
</dbReference>
<dbReference type="CDD" id="cd19534">
    <property type="entry name" value="E_NRPS"/>
    <property type="match status" value="1"/>
</dbReference>